<protein>
    <submittedName>
        <fullName evidence="2">Uncharacterized protein</fullName>
    </submittedName>
</protein>
<evidence type="ECO:0000313" key="2">
    <source>
        <dbReference type="EMBL" id="EMF14384.1"/>
    </source>
</evidence>
<keyword evidence="1" id="KW-1133">Transmembrane helix</keyword>
<gene>
    <name evidence="2" type="ORF">SEPMUDRAFT_115662</name>
</gene>
<sequence length="93" mass="10496">MAVPRDPAFWKRFSTAVHMDEEAAQSPDFKQIHQDSWLARQQRKSSRRTWVCYGFWISFMIIVAAVVIVIIWLLNNGYFAAGGSSSNGSDAGN</sequence>
<proteinExistence type="predicted"/>
<dbReference type="OrthoDB" id="5353310at2759"/>
<keyword evidence="3" id="KW-1185">Reference proteome</keyword>
<feature type="transmembrane region" description="Helical" evidence="1">
    <location>
        <begin position="50"/>
        <end position="74"/>
    </location>
</feature>
<dbReference type="RefSeq" id="XP_016762505.1">
    <property type="nucleotide sequence ID" value="XM_016901189.1"/>
</dbReference>
<organism evidence="2 3">
    <name type="scientific">Sphaerulina musiva (strain SO2202)</name>
    <name type="common">Poplar stem canker fungus</name>
    <name type="synonym">Septoria musiva</name>
    <dbReference type="NCBI Taxonomy" id="692275"/>
    <lineage>
        <taxon>Eukaryota</taxon>
        <taxon>Fungi</taxon>
        <taxon>Dikarya</taxon>
        <taxon>Ascomycota</taxon>
        <taxon>Pezizomycotina</taxon>
        <taxon>Dothideomycetes</taxon>
        <taxon>Dothideomycetidae</taxon>
        <taxon>Mycosphaerellales</taxon>
        <taxon>Mycosphaerellaceae</taxon>
        <taxon>Sphaerulina</taxon>
    </lineage>
</organism>
<dbReference type="HOGENOM" id="CLU_162840_0_0_1"/>
<reference evidence="2 3" key="1">
    <citation type="journal article" date="2012" name="PLoS Pathog.">
        <title>Diverse lifestyles and strategies of plant pathogenesis encoded in the genomes of eighteen Dothideomycetes fungi.</title>
        <authorList>
            <person name="Ohm R.A."/>
            <person name="Feau N."/>
            <person name="Henrissat B."/>
            <person name="Schoch C.L."/>
            <person name="Horwitz B.A."/>
            <person name="Barry K.W."/>
            <person name="Condon B.J."/>
            <person name="Copeland A.C."/>
            <person name="Dhillon B."/>
            <person name="Glaser F."/>
            <person name="Hesse C.N."/>
            <person name="Kosti I."/>
            <person name="LaButti K."/>
            <person name="Lindquist E.A."/>
            <person name="Lucas S."/>
            <person name="Salamov A.A."/>
            <person name="Bradshaw R.E."/>
            <person name="Ciuffetti L."/>
            <person name="Hamelin R.C."/>
            <person name="Kema G.H.J."/>
            <person name="Lawrence C."/>
            <person name="Scott J.A."/>
            <person name="Spatafora J.W."/>
            <person name="Turgeon B.G."/>
            <person name="de Wit P.J.G.M."/>
            <person name="Zhong S."/>
            <person name="Goodwin S.B."/>
            <person name="Grigoriev I.V."/>
        </authorList>
    </citation>
    <scope>NUCLEOTIDE SEQUENCE [LARGE SCALE GENOMIC DNA]</scope>
    <source>
        <strain evidence="2 3">SO2202</strain>
    </source>
</reference>
<evidence type="ECO:0000256" key="1">
    <source>
        <dbReference type="SAM" id="Phobius"/>
    </source>
</evidence>
<dbReference type="GeneID" id="27898326"/>
<keyword evidence="1" id="KW-0472">Membrane</keyword>
<dbReference type="eggNOG" id="ENOG502SY5H">
    <property type="taxonomic scope" value="Eukaryota"/>
</dbReference>
<keyword evidence="1" id="KW-0812">Transmembrane</keyword>
<dbReference type="OMA" id="STAVHMD"/>
<dbReference type="AlphaFoldDB" id="M3D913"/>
<dbReference type="EMBL" id="KB456262">
    <property type="protein sequence ID" value="EMF14384.1"/>
    <property type="molecule type" value="Genomic_DNA"/>
</dbReference>
<dbReference type="Proteomes" id="UP000016931">
    <property type="component" value="Unassembled WGS sequence"/>
</dbReference>
<evidence type="ECO:0000313" key="3">
    <source>
        <dbReference type="Proteomes" id="UP000016931"/>
    </source>
</evidence>
<accession>M3D913</accession>
<name>M3D913_SPHMS</name>